<name>A0A3E2BLX9_9BACT</name>
<evidence type="ECO:0000313" key="1">
    <source>
        <dbReference type="EMBL" id="RFT15704.1"/>
    </source>
</evidence>
<evidence type="ECO:0000313" key="2">
    <source>
        <dbReference type="Proteomes" id="UP000257323"/>
    </source>
</evidence>
<accession>A0A3E2BLX9</accession>
<comment type="caution">
    <text evidence="1">The sequence shown here is derived from an EMBL/GenBank/DDBJ whole genome shotgun (WGS) entry which is preliminary data.</text>
</comment>
<dbReference type="AlphaFoldDB" id="A0A3E2BLX9"/>
<gene>
    <name evidence="1" type="ORF">OP8BY_0079</name>
</gene>
<proteinExistence type="predicted"/>
<protein>
    <submittedName>
        <fullName evidence="1">Uncharacterized protein</fullName>
    </submittedName>
</protein>
<dbReference type="Gene3D" id="2.50.20.10">
    <property type="entry name" value="Lipoprotein localisation LolA/LolB/LppX"/>
    <property type="match status" value="1"/>
</dbReference>
<dbReference type="Proteomes" id="UP000257323">
    <property type="component" value="Unassembled WGS sequence"/>
</dbReference>
<organism evidence="1 2">
    <name type="scientific">Candidatus Saccharicenans subterraneus</name>
    <dbReference type="NCBI Taxonomy" id="2508984"/>
    <lineage>
        <taxon>Bacteria</taxon>
        <taxon>Candidatus Aminicenantota</taxon>
        <taxon>Candidatus Aminicenantia</taxon>
        <taxon>Candidatus Aminicenantales</taxon>
        <taxon>Candidatus Saccharicenantaceae</taxon>
        <taxon>Candidatus Saccharicenans</taxon>
    </lineage>
</organism>
<dbReference type="EMBL" id="QUAH01000007">
    <property type="protein sequence ID" value="RFT15704.1"/>
    <property type="molecule type" value="Genomic_DNA"/>
</dbReference>
<reference evidence="1 2" key="1">
    <citation type="submission" date="2018-08" db="EMBL/GenBank/DDBJ databases">
        <title>Genome analysis of the thermophilic bacterium of the candidate phylum Aminicenantes from deep subsurface aquifer revealed its physiology and ecological role.</title>
        <authorList>
            <person name="Kadnikov V.V."/>
            <person name="Mardanov A.V."/>
            <person name="Beletsky A.V."/>
            <person name="Karnachuk O.V."/>
            <person name="Ravin N.V."/>
        </authorList>
    </citation>
    <scope>NUCLEOTIDE SEQUENCE [LARGE SCALE GENOMIC DNA]</scope>
    <source>
        <strain evidence="1">BY38</strain>
    </source>
</reference>
<sequence length="249" mass="29806">MFLLALAPILQAQTAPELSVDQVLDRAYQRLTSYRDFGRWQALVVSSQANVDRHWQPEKVRRVTKWMKFDGSLLDEEILEAVEIEKGRTRDITEKYRQQRMERMNRIREEREKAEASGRQSEAGLALGLEDLIPFSDKNRSRYDFRLKGESELNGEQVYLVEARAREKKDFLFEGLFFINRDSYELRRVEITPVKAPAFVREFLLEVDLDLWQERLVMRKIKMKIYGRFLFKSIRRLIEEDYLEYRPLD</sequence>